<dbReference type="PANTHER" id="PTHR43090:SF2">
    <property type="entry name" value="1-(5-PHOSPHORIBOSYL)-5-[(5-PHOSPHORIBOSYLAMINO)METHYLIDENEAMINO] IMIDAZOLE-4-CARBOXAMIDE ISOMERASE"/>
    <property type="match status" value="1"/>
</dbReference>
<evidence type="ECO:0008006" key="3">
    <source>
        <dbReference type="Google" id="ProtNLM"/>
    </source>
</evidence>
<dbReference type="SUPFAM" id="SSF51366">
    <property type="entry name" value="Ribulose-phoshate binding barrel"/>
    <property type="match status" value="1"/>
</dbReference>
<evidence type="ECO:0000256" key="1">
    <source>
        <dbReference type="ARBA" id="ARBA00009667"/>
    </source>
</evidence>
<dbReference type="InterPro" id="IPR044524">
    <property type="entry name" value="Isoase_HisA-like"/>
</dbReference>
<name>A0A381XTY7_9ZZZZ</name>
<protein>
    <recommendedName>
        <fullName evidence="3">1-(5-phosphoribosyl)-5-((5-phosphoribosylamino)methylideneamino)imidazole-4-carboxamide isomerase</fullName>
    </recommendedName>
</protein>
<reference evidence="2" key="1">
    <citation type="submission" date="2018-05" db="EMBL/GenBank/DDBJ databases">
        <authorList>
            <person name="Lanie J.A."/>
            <person name="Ng W.-L."/>
            <person name="Kazmierczak K.M."/>
            <person name="Andrzejewski T.M."/>
            <person name="Davidsen T.M."/>
            <person name="Wayne K.J."/>
            <person name="Tettelin H."/>
            <person name="Glass J.I."/>
            <person name="Rusch D."/>
            <person name="Podicherti R."/>
            <person name="Tsui H.-C.T."/>
            <person name="Winkler M.E."/>
        </authorList>
    </citation>
    <scope>NUCLEOTIDE SEQUENCE</scope>
</reference>
<dbReference type="InterPro" id="IPR013785">
    <property type="entry name" value="Aldolase_TIM"/>
</dbReference>
<dbReference type="Pfam" id="PF00977">
    <property type="entry name" value="His_biosynth"/>
    <property type="match status" value="1"/>
</dbReference>
<dbReference type="InterPro" id="IPR006062">
    <property type="entry name" value="His_biosynth"/>
</dbReference>
<dbReference type="GO" id="GO:0005737">
    <property type="term" value="C:cytoplasm"/>
    <property type="evidence" value="ECO:0007669"/>
    <property type="project" value="TreeGrafter"/>
</dbReference>
<organism evidence="2">
    <name type="scientific">marine metagenome</name>
    <dbReference type="NCBI Taxonomy" id="408172"/>
    <lineage>
        <taxon>unclassified sequences</taxon>
        <taxon>metagenomes</taxon>
        <taxon>ecological metagenomes</taxon>
    </lineage>
</organism>
<dbReference type="GO" id="GO:0003949">
    <property type="term" value="F:1-(5-phosphoribosyl)-5-[(5-phosphoribosylamino)methylideneamino]imidazole-4-carboxamide isomerase activity"/>
    <property type="evidence" value="ECO:0007669"/>
    <property type="project" value="InterPro"/>
</dbReference>
<feature type="non-terminal residue" evidence="2">
    <location>
        <position position="1"/>
    </location>
</feature>
<feature type="non-terminal residue" evidence="2">
    <location>
        <position position="91"/>
    </location>
</feature>
<dbReference type="PANTHER" id="PTHR43090">
    <property type="entry name" value="1-(5-PHOSPHORIBOSYL)-5-[(5-PHOSPHORIBOSYLAMINO)METHYLIDENEAMINO] IMIDAZOLE-4-CARBOXAMIDE ISOMERASE"/>
    <property type="match status" value="1"/>
</dbReference>
<dbReference type="GO" id="GO:0000105">
    <property type="term" value="P:L-histidine biosynthetic process"/>
    <property type="evidence" value="ECO:0007669"/>
    <property type="project" value="InterPro"/>
</dbReference>
<dbReference type="GO" id="GO:0000162">
    <property type="term" value="P:L-tryptophan biosynthetic process"/>
    <property type="evidence" value="ECO:0007669"/>
    <property type="project" value="TreeGrafter"/>
</dbReference>
<evidence type="ECO:0000313" key="2">
    <source>
        <dbReference type="EMBL" id="SVA68234.1"/>
    </source>
</evidence>
<proteinExistence type="inferred from homology"/>
<accession>A0A381XTY7</accession>
<dbReference type="AlphaFoldDB" id="A0A381XTY7"/>
<dbReference type="InterPro" id="IPR011060">
    <property type="entry name" value="RibuloseP-bd_barrel"/>
</dbReference>
<dbReference type="Gene3D" id="3.20.20.70">
    <property type="entry name" value="Aldolase class I"/>
    <property type="match status" value="1"/>
</dbReference>
<sequence>VEVIPAIDLLGGCCVRLYQGDFNQVTVYDQDPIHLAQRYQDAGVQRLHVVDLDGARSGEPANLGLVSKLTSELGLAVQIGGGIRDLRQVRA</sequence>
<comment type="similarity">
    <text evidence="1">Belongs to the HisA/HisF family.</text>
</comment>
<gene>
    <name evidence="2" type="ORF">METZ01_LOCUS121088</name>
</gene>
<dbReference type="EMBL" id="UINC01016379">
    <property type="protein sequence ID" value="SVA68234.1"/>
    <property type="molecule type" value="Genomic_DNA"/>
</dbReference>